<dbReference type="GO" id="GO:0000028">
    <property type="term" value="P:ribosomal small subunit assembly"/>
    <property type="evidence" value="ECO:0007669"/>
    <property type="project" value="TreeGrafter"/>
</dbReference>
<dbReference type="Gene3D" id="2.30.30.180">
    <property type="entry name" value="Ribosome maturation factor RimP, C-terminal domain"/>
    <property type="match status" value="1"/>
</dbReference>
<gene>
    <name evidence="3" type="primary">rimP</name>
    <name evidence="6" type="ORF">SAMN05660429_00606</name>
</gene>
<proteinExistence type="inferred from homology"/>
<dbReference type="PANTHER" id="PTHR33867:SF1">
    <property type="entry name" value="RIBOSOME MATURATION FACTOR RIMP"/>
    <property type="match status" value="1"/>
</dbReference>
<dbReference type="InterPro" id="IPR003728">
    <property type="entry name" value="Ribosome_maturation_RimP"/>
</dbReference>
<dbReference type="HAMAP" id="MF_01077">
    <property type="entry name" value="RimP"/>
    <property type="match status" value="1"/>
</dbReference>
<keyword evidence="1 3" id="KW-0963">Cytoplasm</keyword>
<feature type="domain" description="Ribosome maturation factor RimP C-terminal" evidence="5">
    <location>
        <begin position="86"/>
        <end position="151"/>
    </location>
</feature>
<dbReference type="SUPFAM" id="SSF75420">
    <property type="entry name" value="YhbC-like, N-terminal domain"/>
    <property type="match status" value="1"/>
</dbReference>
<dbReference type="STRING" id="349064.SAMN05660429_00606"/>
<dbReference type="GO" id="GO:0005829">
    <property type="term" value="C:cytosol"/>
    <property type="evidence" value="ECO:0007669"/>
    <property type="project" value="TreeGrafter"/>
</dbReference>
<dbReference type="PANTHER" id="PTHR33867">
    <property type="entry name" value="RIBOSOME MATURATION FACTOR RIMP"/>
    <property type="match status" value="1"/>
</dbReference>
<dbReference type="NCBIfam" id="NF000927">
    <property type="entry name" value="PRK00092.1-1"/>
    <property type="match status" value="1"/>
</dbReference>
<dbReference type="Pfam" id="PF02576">
    <property type="entry name" value="RimP_N"/>
    <property type="match status" value="1"/>
</dbReference>
<dbReference type="EMBL" id="FOHK01000002">
    <property type="protein sequence ID" value="SES85835.1"/>
    <property type="molecule type" value="Genomic_DNA"/>
</dbReference>
<dbReference type="FunFam" id="3.30.300.70:FF:000001">
    <property type="entry name" value="Ribosome maturation factor RimP"/>
    <property type="match status" value="1"/>
</dbReference>
<name>A0A1H9ZVW1_THASX</name>
<keyword evidence="7" id="KW-1185">Reference proteome</keyword>
<accession>A0A1H9ZVW1</accession>
<dbReference type="RefSeq" id="WP_093327569.1">
    <property type="nucleotide sequence ID" value="NZ_AP027363.1"/>
</dbReference>
<dbReference type="InterPro" id="IPR028989">
    <property type="entry name" value="RimP_N"/>
</dbReference>
<protein>
    <recommendedName>
        <fullName evidence="3">Ribosome maturation factor RimP</fullName>
    </recommendedName>
</protein>
<dbReference type="CDD" id="cd01734">
    <property type="entry name" value="YlxS_C"/>
    <property type="match status" value="1"/>
</dbReference>
<evidence type="ECO:0000259" key="5">
    <source>
        <dbReference type="Pfam" id="PF17384"/>
    </source>
</evidence>
<evidence type="ECO:0000256" key="3">
    <source>
        <dbReference type="HAMAP-Rule" id="MF_01077"/>
    </source>
</evidence>
<dbReference type="InterPro" id="IPR028998">
    <property type="entry name" value="RimP_C"/>
</dbReference>
<dbReference type="InterPro" id="IPR035956">
    <property type="entry name" value="RimP_N_sf"/>
</dbReference>
<dbReference type="OrthoDB" id="9805006at2"/>
<evidence type="ECO:0000313" key="7">
    <source>
        <dbReference type="Proteomes" id="UP000199308"/>
    </source>
</evidence>
<dbReference type="InterPro" id="IPR036847">
    <property type="entry name" value="RimP_C_sf"/>
</dbReference>
<comment type="subcellular location">
    <subcellularLocation>
        <location evidence="3">Cytoplasm</location>
    </subcellularLocation>
</comment>
<keyword evidence="2 3" id="KW-0690">Ribosome biogenesis</keyword>
<dbReference type="Proteomes" id="UP000199308">
    <property type="component" value="Unassembled WGS sequence"/>
</dbReference>
<dbReference type="Pfam" id="PF17384">
    <property type="entry name" value="DUF150_C"/>
    <property type="match status" value="1"/>
</dbReference>
<evidence type="ECO:0000256" key="2">
    <source>
        <dbReference type="ARBA" id="ARBA00022517"/>
    </source>
</evidence>
<evidence type="ECO:0000256" key="1">
    <source>
        <dbReference type="ARBA" id="ARBA00022490"/>
    </source>
</evidence>
<comment type="function">
    <text evidence="3">Required for maturation of 30S ribosomal subunits.</text>
</comment>
<evidence type="ECO:0000259" key="4">
    <source>
        <dbReference type="Pfam" id="PF02576"/>
    </source>
</evidence>
<dbReference type="AlphaFoldDB" id="A0A1H9ZVW1"/>
<organism evidence="6 7">
    <name type="scientific">Thalassotalea agarivorans</name>
    <name type="common">Thalassomonas agarivorans</name>
    <dbReference type="NCBI Taxonomy" id="349064"/>
    <lineage>
        <taxon>Bacteria</taxon>
        <taxon>Pseudomonadati</taxon>
        <taxon>Pseudomonadota</taxon>
        <taxon>Gammaproteobacteria</taxon>
        <taxon>Alteromonadales</taxon>
        <taxon>Colwelliaceae</taxon>
        <taxon>Thalassotalea</taxon>
    </lineage>
</organism>
<dbReference type="GO" id="GO:0006412">
    <property type="term" value="P:translation"/>
    <property type="evidence" value="ECO:0007669"/>
    <property type="project" value="TreeGrafter"/>
</dbReference>
<dbReference type="SUPFAM" id="SSF74942">
    <property type="entry name" value="YhbC-like, C-terminal domain"/>
    <property type="match status" value="1"/>
</dbReference>
<evidence type="ECO:0000313" key="6">
    <source>
        <dbReference type="EMBL" id="SES85835.1"/>
    </source>
</evidence>
<comment type="similarity">
    <text evidence="3">Belongs to the RimP family.</text>
</comment>
<feature type="domain" description="Ribosome maturation factor RimP N-terminal" evidence="4">
    <location>
        <begin position="11"/>
        <end position="83"/>
    </location>
</feature>
<dbReference type="Gene3D" id="3.30.300.70">
    <property type="entry name" value="RimP-like superfamily, N-terminal"/>
    <property type="match status" value="1"/>
</dbReference>
<reference evidence="6 7" key="1">
    <citation type="submission" date="2016-10" db="EMBL/GenBank/DDBJ databases">
        <authorList>
            <person name="de Groot N.N."/>
        </authorList>
    </citation>
    <scope>NUCLEOTIDE SEQUENCE [LARGE SCALE GENOMIC DNA]</scope>
    <source>
        <strain evidence="6 7">DSM 19706</strain>
    </source>
</reference>
<sequence length="153" mass="16920">MAKFEQKLTEILRPAVEETGKELLGVEFISAGNNSVLRLFIDHPDGINVDDCAEVSHQVGAILDVEDPISTEYNLEVSSPGLDRPLFEKAHFEAVVGEIINVKTSMPIDGRRKFKGTLEAIENDTLIVIVDGQDYELTIGNVDKANLVHQFDK</sequence>